<organism evidence="2 3">
    <name type="scientific">Nitrospira moscoviensis</name>
    <dbReference type="NCBI Taxonomy" id="42253"/>
    <lineage>
        <taxon>Bacteria</taxon>
        <taxon>Pseudomonadati</taxon>
        <taxon>Nitrospirota</taxon>
        <taxon>Nitrospiria</taxon>
        <taxon>Nitrospirales</taxon>
        <taxon>Nitrospiraceae</taxon>
        <taxon>Nitrospira</taxon>
    </lineage>
</organism>
<gene>
    <name evidence="2" type="ORF">NITMOv2_4776</name>
</gene>
<feature type="domain" description="Glycosyl transferase family 1" evidence="1">
    <location>
        <begin position="187"/>
        <end position="352"/>
    </location>
</feature>
<keyword evidence="2" id="KW-0808">Transferase</keyword>
<evidence type="ECO:0000259" key="1">
    <source>
        <dbReference type="Pfam" id="PF00534"/>
    </source>
</evidence>
<dbReference type="PANTHER" id="PTHR12526">
    <property type="entry name" value="GLYCOSYLTRANSFERASE"/>
    <property type="match status" value="1"/>
</dbReference>
<protein>
    <submittedName>
        <fullName evidence="2">Putative Phosphatidylinositol alpha-mannosyltransferase</fullName>
        <ecNumber evidence="2">2.4.1.57</ecNumber>
    </submittedName>
</protein>
<dbReference type="PANTHER" id="PTHR12526:SF638">
    <property type="entry name" value="SPORE COAT PROTEIN SA"/>
    <property type="match status" value="1"/>
</dbReference>
<dbReference type="AlphaFoldDB" id="A0A0K2GJW3"/>
<dbReference type="SUPFAM" id="SSF53756">
    <property type="entry name" value="UDP-Glycosyltransferase/glycogen phosphorylase"/>
    <property type="match status" value="1"/>
</dbReference>
<evidence type="ECO:0000313" key="3">
    <source>
        <dbReference type="Proteomes" id="UP000069205"/>
    </source>
</evidence>
<evidence type="ECO:0000313" key="2">
    <source>
        <dbReference type="EMBL" id="ALA61144.1"/>
    </source>
</evidence>
<accession>A0A0K2GJW3</accession>
<sequence>MIGMSALPKILVIGPTPPPFHGVSVATEAVLKSALRERFRLEHLDLSDRRGIQHVDKPDLHDVVLFLKQWWRLIAMLREERPAVTYLPLSQSTIGFLRDSFLILPAWLSGSQVVLHLHGGNFRTWYDSRWFLMKASVRMVLRRVSYVAVLGESLRHVFDGLMAPYRIAVVPNGISWPVVRKLPHEPHKPRRFRILHLSTLSRLKGALVLLSAIPIIVKVRRDVEFILAGPWSDEEDRRQAEAMIARHGLTGHVVFTGPVSTLDHKRSIYSSADLFVFPGVQQEGQPLVVLEAMASGLPVLFTDRGCLRDTVTEGECGLEVRSGDPKHLAEQILWFLDRPEEIERMGRNARQRFERFYTSERFVRHVGDLFTLASGGWRPRRDVASVGVGGTERHQVR</sequence>
<dbReference type="EMBL" id="CP011801">
    <property type="protein sequence ID" value="ALA61144.1"/>
    <property type="molecule type" value="Genomic_DNA"/>
</dbReference>
<dbReference type="EC" id="2.4.1.57" evidence="2"/>
<dbReference type="OrthoDB" id="9790710at2"/>
<name>A0A0K2GJW3_NITMO</name>
<reference evidence="2 3" key="1">
    <citation type="journal article" date="2015" name="Proc. Natl. Acad. Sci. U.S.A.">
        <title>Expanded metabolic versatility of ubiquitous nitrite-oxidizing bacteria from the genus Nitrospira.</title>
        <authorList>
            <person name="Koch H."/>
            <person name="Lucker S."/>
            <person name="Albertsen M."/>
            <person name="Kitzinger K."/>
            <person name="Herbold C."/>
            <person name="Spieck E."/>
            <person name="Nielsen P.H."/>
            <person name="Wagner M."/>
            <person name="Daims H."/>
        </authorList>
    </citation>
    <scope>NUCLEOTIDE SEQUENCE [LARGE SCALE GENOMIC DNA]</scope>
    <source>
        <strain evidence="2 3">NSP M-1</strain>
    </source>
</reference>
<dbReference type="InterPro" id="IPR001296">
    <property type="entry name" value="Glyco_trans_1"/>
</dbReference>
<dbReference type="RefSeq" id="WP_053381847.1">
    <property type="nucleotide sequence ID" value="NZ_CP011801.1"/>
</dbReference>
<dbReference type="Gene3D" id="3.40.50.2000">
    <property type="entry name" value="Glycogen Phosphorylase B"/>
    <property type="match status" value="2"/>
</dbReference>
<dbReference type="Pfam" id="PF00534">
    <property type="entry name" value="Glycos_transf_1"/>
    <property type="match status" value="1"/>
</dbReference>
<dbReference type="PATRIC" id="fig|42253.5.peg.4707"/>
<dbReference type="Proteomes" id="UP000069205">
    <property type="component" value="Chromosome"/>
</dbReference>
<keyword evidence="2" id="KW-0328">Glycosyltransferase</keyword>
<proteinExistence type="predicted"/>
<dbReference type="CDD" id="cd03801">
    <property type="entry name" value="GT4_PimA-like"/>
    <property type="match status" value="1"/>
</dbReference>
<dbReference type="GO" id="GO:0016757">
    <property type="term" value="F:glycosyltransferase activity"/>
    <property type="evidence" value="ECO:0007669"/>
    <property type="project" value="UniProtKB-KW"/>
</dbReference>
<keyword evidence="3" id="KW-1185">Reference proteome</keyword>
<dbReference type="KEGG" id="nmv:NITMOv2_4776"/>
<dbReference type="STRING" id="42253.NITMOv2_4776"/>